<dbReference type="EMBL" id="KQ085989">
    <property type="protein sequence ID" value="KLO11943.1"/>
    <property type="molecule type" value="Genomic_DNA"/>
</dbReference>
<evidence type="ECO:0000313" key="6">
    <source>
        <dbReference type="EMBL" id="KLO11943.1"/>
    </source>
</evidence>
<accession>A0A0H2RR78</accession>
<gene>
    <name evidence="6" type="ORF">SCHPADRAFT_941673</name>
</gene>
<evidence type="ECO:0000313" key="7">
    <source>
        <dbReference type="Proteomes" id="UP000053477"/>
    </source>
</evidence>
<comment type="subcellular location">
    <subcellularLocation>
        <location evidence="1">Membrane</location>
        <topology evidence="1">Single-pass membrane protein</topology>
    </subcellularLocation>
</comment>
<dbReference type="AlphaFoldDB" id="A0A0H2RR78"/>
<evidence type="ECO:0000256" key="1">
    <source>
        <dbReference type="ARBA" id="ARBA00004167"/>
    </source>
</evidence>
<proteinExistence type="predicted"/>
<dbReference type="InParanoid" id="A0A0H2RR78"/>
<protein>
    <submittedName>
        <fullName evidence="6">Uncharacterized protein</fullName>
    </submittedName>
</protein>
<evidence type="ECO:0000256" key="4">
    <source>
        <dbReference type="ARBA" id="ARBA00022989"/>
    </source>
</evidence>
<dbReference type="InterPro" id="IPR009011">
    <property type="entry name" value="Man6P_isomerase_rcpt-bd_dom_sf"/>
</dbReference>
<sequence length="129" mass="14430">MRFVNLKEILAPVELEYTINGEEETDECLLKVIPVAGNLRLHDGRYTRVNATMHFGPKQNTADHGELHLVLHGSMFEGKNQSALLRFLCNHTVEEPSSIAFSSANDELRVFAWASRHACATRIGDVLPT</sequence>
<evidence type="ECO:0000256" key="5">
    <source>
        <dbReference type="ARBA" id="ARBA00023136"/>
    </source>
</evidence>
<keyword evidence="7" id="KW-1185">Reference proteome</keyword>
<dbReference type="Proteomes" id="UP000053477">
    <property type="component" value="Unassembled WGS sequence"/>
</dbReference>
<keyword evidence="4" id="KW-1133">Transmembrane helix</keyword>
<keyword evidence="3" id="KW-0732">Signal</keyword>
<keyword evidence="5" id="KW-0472">Membrane</keyword>
<dbReference type="Pfam" id="PF09451">
    <property type="entry name" value="ATG27"/>
    <property type="match status" value="1"/>
</dbReference>
<reference evidence="6 7" key="1">
    <citation type="submission" date="2015-04" db="EMBL/GenBank/DDBJ databases">
        <title>Complete genome sequence of Schizopora paradoxa KUC8140, a cosmopolitan wood degrader in East Asia.</title>
        <authorList>
            <consortium name="DOE Joint Genome Institute"/>
            <person name="Min B."/>
            <person name="Park H."/>
            <person name="Jang Y."/>
            <person name="Kim J.-J."/>
            <person name="Kim K.H."/>
            <person name="Pangilinan J."/>
            <person name="Lipzen A."/>
            <person name="Riley R."/>
            <person name="Grigoriev I.V."/>
            <person name="Spatafora J.W."/>
            <person name="Choi I.-G."/>
        </authorList>
    </citation>
    <scope>NUCLEOTIDE SEQUENCE [LARGE SCALE GENOMIC DNA]</scope>
    <source>
        <strain evidence="6 7">KUC8140</strain>
    </source>
</reference>
<dbReference type="InterPro" id="IPR018939">
    <property type="entry name" value="Autophagy-rel_prot_27"/>
</dbReference>
<dbReference type="GO" id="GO:0016020">
    <property type="term" value="C:membrane"/>
    <property type="evidence" value="ECO:0007669"/>
    <property type="project" value="UniProtKB-SubCell"/>
</dbReference>
<dbReference type="SUPFAM" id="SSF50911">
    <property type="entry name" value="Mannose 6-phosphate receptor domain"/>
    <property type="match status" value="1"/>
</dbReference>
<name>A0A0H2RR78_9AGAM</name>
<dbReference type="OrthoDB" id="29460at2759"/>
<dbReference type="Gene3D" id="2.70.130.10">
    <property type="entry name" value="Mannose-6-phosphate receptor binding domain"/>
    <property type="match status" value="1"/>
</dbReference>
<organism evidence="6 7">
    <name type="scientific">Schizopora paradoxa</name>
    <dbReference type="NCBI Taxonomy" id="27342"/>
    <lineage>
        <taxon>Eukaryota</taxon>
        <taxon>Fungi</taxon>
        <taxon>Dikarya</taxon>
        <taxon>Basidiomycota</taxon>
        <taxon>Agaricomycotina</taxon>
        <taxon>Agaricomycetes</taxon>
        <taxon>Hymenochaetales</taxon>
        <taxon>Schizoporaceae</taxon>
        <taxon>Schizopora</taxon>
    </lineage>
</organism>
<evidence type="ECO:0000256" key="3">
    <source>
        <dbReference type="ARBA" id="ARBA00022729"/>
    </source>
</evidence>
<evidence type="ECO:0000256" key="2">
    <source>
        <dbReference type="ARBA" id="ARBA00022692"/>
    </source>
</evidence>
<keyword evidence="2" id="KW-0812">Transmembrane</keyword>